<accession>A0A2M7X3Z0</accession>
<keyword evidence="3 9" id="KW-0547">Nucleotide-binding</keyword>
<keyword evidence="5 9" id="KW-0067">ATP-binding</keyword>
<dbReference type="Gene3D" id="1.10.1420.10">
    <property type="match status" value="2"/>
</dbReference>
<dbReference type="FunFam" id="3.40.1170.10:FF:000001">
    <property type="entry name" value="DNA mismatch repair protein MutS"/>
    <property type="match status" value="1"/>
</dbReference>
<evidence type="ECO:0000256" key="6">
    <source>
        <dbReference type="ARBA" id="ARBA00023125"/>
    </source>
</evidence>
<dbReference type="Pfam" id="PF00488">
    <property type="entry name" value="MutS_V"/>
    <property type="match status" value="1"/>
</dbReference>
<dbReference type="InterPro" id="IPR007695">
    <property type="entry name" value="DNA_mismatch_repair_MutS-lik_N"/>
</dbReference>
<dbReference type="InterPro" id="IPR000432">
    <property type="entry name" value="DNA_mismatch_repair_MutS_C"/>
</dbReference>
<name>A0A2M7X3Z0_UNCKA</name>
<dbReference type="PANTHER" id="PTHR11361:SF34">
    <property type="entry name" value="DNA MISMATCH REPAIR PROTEIN MSH1, MITOCHONDRIAL"/>
    <property type="match status" value="1"/>
</dbReference>
<dbReference type="NCBIfam" id="TIGR01070">
    <property type="entry name" value="mutS1"/>
    <property type="match status" value="1"/>
</dbReference>
<evidence type="ECO:0000256" key="7">
    <source>
        <dbReference type="ARBA" id="ARBA00023204"/>
    </source>
</evidence>
<dbReference type="CDD" id="cd03284">
    <property type="entry name" value="ABC_MutS1"/>
    <property type="match status" value="1"/>
</dbReference>
<evidence type="ECO:0000256" key="9">
    <source>
        <dbReference type="HAMAP-Rule" id="MF_00096"/>
    </source>
</evidence>
<dbReference type="InterPro" id="IPR045076">
    <property type="entry name" value="MutS"/>
</dbReference>
<dbReference type="GO" id="GO:0006298">
    <property type="term" value="P:mismatch repair"/>
    <property type="evidence" value="ECO:0007669"/>
    <property type="project" value="UniProtKB-UniRule"/>
</dbReference>
<evidence type="ECO:0000256" key="10">
    <source>
        <dbReference type="RuleBase" id="RU003756"/>
    </source>
</evidence>
<evidence type="ECO:0000256" key="4">
    <source>
        <dbReference type="ARBA" id="ARBA00022763"/>
    </source>
</evidence>
<organism evidence="12 13">
    <name type="scientific">candidate division WWE3 bacterium CG_4_9_14_3_um_filter_39_7</name>
    <dbReference type="NCBI Taxonomy" id="1975080"/>
    <lineage>
        <taxon>Bacteria</taxon>
        <taxon>Katanobacteria</taxon>
    </lineage>
</organism>
<dbReference type="SMART" id="SM00534">
    <property type="entry name" value="MUTSac"/>
    <property type="match status" value="1"/>
</dbReference>
<comment type="similarity">
    <text evidence="1 9 10">Belongs to the DNA mismatch repair MutS family.</text>
</comment>
<evidence type="ECO:0000259" key="11">
    <source>
        <dbReference type="PROSITE" id="PS00486"/>
    </source>
</evidence>
<gene>
    <name evidence="9" type="primary">mutS</name>
    <name evidence="12" type="ORF">CO179_01210</name>
</gene>
<dbReference type="InterPro" id="IPR005748">
    <property type="entry name" value="DNA_mismatch_repair_MutS"/>
</dbReference>
<dbReference type="Gene3D" id="3.30.420.110">
    <property type="entry name" value="MutS, connector domain"/>
    <property type="match status" value="1"/>
</dbReference>
<dbReference type="GO" id="GO:0140664">
    <property type="term" value="F:ATP-dependent DNA damage sensor activity"/>
    <property type="evidence" value="ECO:0007669"/>
    <property type="project" value="InterPro"/>
</dbReference>
<keyword evidence="4 9" id="KW-0227">DNA damage</keyword>
<evidence type="ECO:0000256" key="1">
    <source>
        <dbReference type="ARBA" id="ARBA00006271"/>
    </source>
</evidence>
<dbReference type="PIRSF" id="PIRSF037677">
    <property type="entry name" value="DNA_mis_repair_Msh6"/>
    <property type="match status" value="1"/>
</dbReference>
<dbReference type="AlphaFoldDB" id="A0A2M7X3Z0"/>
<dbReference type="Pfam" id="PF01624">
    <property type="entry name" value="MutS_I"/>
    <property type="match status" value="1"/>
</dbReference>
<dbReference type="Pfam" id="PF05192">
    <property type="entry name" value="MutS_III"/>
    <property type="match status" value="1"/>
</dbReference>
<feature type="domain" description="DNA mismatch repair proteins mutS family" evidence="11">
    <location>
        <begin position="721"/>
        <end position="737"/>
    </location>
</feature>
<dbReference type="InterPro" id="IPR017261">
    <property type="entry name" value="DNA_mismatch_repair_MutS/MSH"/>
</dbReference>
<comment type="caution">
    <text evidence="9">Lacks conserved residue(s) required for the propagation of feature annotation.</text>
</comment>
<dbReference type="SUPFAM" id="SSF48334">
    <property type="entry name" value="DNA repair protein MutS, domain III"/>
    <property type="match status" value="1"/>
</dbReference>
<dbReference type="SUPFAM" id="SSF55271">
    <property type="entry name" value="DNA repair protein MutS, domain I"/>
    <property type="match status" value="1"/>
</dbReference>
<comment type="function">
    <text evidence="8 9">This protein is involved in the repair of mismatches in DNA. It is possible that it carries out the mismatch recognition step. This protein has a weak ATPase activity.</text>
</comment>
<dbReference type="GO" id="GO:0003684">
    <property type="term" value="F:damaged DNA binding"/>
    <property type="evidence" value="ECO:0007669"/>
    <property type="project" value="UniProtKB-UniRule"/>
</dbReference>
<dbReference type="PROSITE" id="PS00486">
    <property type="entry name" value="DNA_MISMATCH_REPAIR_2"/>
    <property type="match status" value="1"/>
</dbReference>
<dbReference type="InterPro" id="IPR036187">
    <property type="entry name" value="DNA_mismatch_repair_MutS_sf"/>
</dbReference>
<dbReference type="Proteomes" id="UP000231195">
    <property type="component" value="Unassembled WGS sequence"/>
</dbReference>
<dbReference type="GO" id="GO:0005524">
    <property type="term" value="F:ATP binding"/>
    <property type="evidence" value="ECO:0007669"/>
    <property type="project" value="UniProtKB-UniRule"/>
</dbReference>
<dbReference type="FunFam" id="3.40.50.300:FF:000870">
    <property type="entry name" value="MutS protein homolog 4"/>
    <property type="match status" value="1"/>
</dbReference>
<dbReference type="InterPro" id="IPR007861">
    <property type="entry name" value="DNA_mismatch_repair_MutS_clamp"/>
</dbReference>
<dbReference type="InterPro" id="IPR016151">
    <property type="entry name" value="DNA_mismatch_repair_MutS_N"/>
</dbReference>
<dbReference type="Pfam" id="PF05190">
    <property type="entry name" value="MutS_IV"/>
    <property type="match status" value="1"/>
</dbReference>
<dbReference type="InterPro" id="IPR007696">
    <property type="entry name" value="DNA_mismatch_repair_MutS_core"/>
</dbReference>
<evidence type="ECO:0000256" key="3">
    <source>
        <dbReference type="ARBA" id="ARBA00022741"/>
    </source>
</evidence>
<reference evidence="13" key="1">
    <citation type="submission" date="2017-09" db="EMBL/GenBank/DDBJ databases">
        <title>Depth-based differentiation of microbial function through sediment-hosted aquifers and enrichment of novel symbionts in the deep terrestrial subsurface.</title>
        <authorList>
            <person name="Probst A.J."/>
            <person name="Ladd B."/>
            <person name="Jarett J.K."/>
            <person name="Geller-Mcgrath D.E."/>
            <person name="Sieber C.M.K."/>
            <person name="Emerson J.B."/>
            <person name="Anantharaman K."/>
            <person name="Thomas B.C."/>
            <person name="Malmstrom R."/>
            <person name="Stieglmeier M."/>
            <person name="Klingl A."/>
            <person name="Woyke T."/>
            <person name="Ryan C.M."/>
            <person name="Banfield J.F."/>
        </authorList>
    </citation>
    <scope>NUCLEOTIDE SEQUENCE [LARGE SCALE GENOMIC DNA]</scope>
</reference>
<keyword evidence="7 9" id="KW-0234">DNA repair</keyword>
<dbReference type="SUPFAM" id="SSF52540">
    <property type="entry name" value="P-loop containing nucleoside triphosphate hydrolases"/>
    <property type="match status" value="1"/>
</dbReference>
<dbReference type="InterPro" id="IPR027417">
    <property type="entry name" value="P-loop_NTPase"/>
</dbReference>
<sequence length="851" mass="95555">MYRYFRLYLTCPIMVCMSDSMSFETPMMKQYNDIKSDYPDAILLFRLGDFYEMFLEDAKIGSRVLGITLTGRDKGKDGKIPMCGVPYHAAEGYITKLVKAGYKVAICEQTTVPTKGKSIVEREVVRVVTPSMLLNETAEASTQDLLLTTHVLRNVLGISLVSIQSGDVYVSSEPLSKKRDPISIIEEYVSRYRPAEVLLPRSWYEDPEIISRIRRLGTSPFVYDAPHTKITAATQVVKQYYKVMTLESFGLKDQPAAIIALSVALSYVTQTQKQKSAFLRSPMHATSKDYMQLSGQTIRNLELFSSARSSDPSTSLFAALDNTHTVMGKRLLSTWITRPLLSVDVLKKRHDTVSYFSQNNDSVEVVREHLSRVHDIERSVSRLSVGVGSARDGVSIRTSLCEATEMKDKLRNMSKLPHLVESFVKRGYWSTVTDLYELLSHSLADEPPAIISDGGMIRDGYNQRLDELRAIRRGGTDTLKKIENRERERTGISTLKVKFNKVFGYYIEVSKANIDKVPEDFIRRQTLTNAERYIIPELKEYEDTVLNADAQIITLELELFTRVVEMLLDNIGVLQELSRDLSVLDVLSGFGDTACQFSYGRPDFVDSDELTIIGGRHPVVERIVSSGFVPNDISLSSEHERMMILTGANMAGKSTYIRQVALIVIMAQVGSFVPAEKAVMGIVDQIHTRIGAMDNVAEGLSTFMVEMVETAYILHNLTDRSLVILDEVGRGTSTQDGLAIAWAITEFLEKQSKAKVLFATHYLELSALARTFDRIGCYHMAVGVTPREKGDDVVFLYRVKEGEATRSYGVQVARHAGIPSDVIQRAEELFTDIHERSKLLTPQDKVQPTLF</sequence>
<protein>
    <recommendedName>
        <fullName evidence="2 9">DNA mismatch repair protein MutS</fullName>
    </recommendedName>
</protein>
<keyword evidence="6 9" id="KW-0238">DNA-binding</keyword>
<evidence type="ECO:0000256" key="8">
    <source>
        <dbReference type="ARBA" id="ARBA00024647"/>
    </source>
</evidence>
<dbReference type="InterPro" id="IPR036678">
    <property type="entry name" value="MutS_con_dom_sf"/>
</dbReference>
<dbReference type="GO" id="GO:0005829">
    <property type="term" value="C:cytosol"/>
    <property type="evidence" value="ECO:0007669"/>
    <property type="project" value="TreeGrafter"/>
</dbReference>
<evidence type="ECO:0000313" key="12">
    <source>
        <dbReference type="EMBL" id="PJA40858.1"/>
    </source>
</evidence>
<dbReference type="Pfam" id="PF05188">
    <property type="entry name" value="MutS_II"/>
    <property type="match status" value="1"/>
</dbReference>
<evidence type="ECO:0000256" key="5">
    <source>
        <dbReference type="ARBA" id="ARBA00022840"/>
    </source>
</evidence>
<comment type="caution">
    <text evidence="12">The sequence shown here is derived from an EMBL/GenBank/DDBJ whole genome shotgun (WGS) entry which is preliminary data.</text>
</comment>
<dbReference type="PANTHER" id="PTHR11361">
    <property type="entry name" value="DNA MISMATCH REPAIR PROTEIN MUTS FAMILY MEMBER"/>
    <property type="match status" value="1"/>
</dbReference>
<evidence type="ECO:0000256" key="2">
    <source>
        <dbReference type="ARBA" id="ARBA00021982"/>
    </source>
</evidence>
<dbReference type="Gene3D" id="3.40.50.300">
    <property type="entry name" value="P-loop containing nucleotide triphosphate hydrolases"/>
    <property type="match status" value="1"/>
</dbReference>
<dbReference type="HAMAP" id="MF_00096">
    <property type="entry name" value="MutS"/>
    <property type="match status" value="1"/>
</dbReference>
<dbReference type="SMART" id="SM00533">
    <property type="entry name" value="MUTSd"/>
    <property type="match status" value="1"/>
</dbReference>
<dbReference type="NCBIfam" id="NF003810">
    <property type="entry name" value="PRK05399.1"/>
    <property type="match status" value="1"/>
</dbReference>
<dbReference type="SUPFAM" id="SSF53150">
    <property type="entry name" value="DNA repair protein MutS, domain II"/>
    <property type="match status" value="1"/>
</dbReference>
<dbReference type="InterPro" id="IPR007860">
    <property type="entry name" value="DNA_mmatch_repair_MutS_con_dom"/>
</dbReference>
<evidence type="ECO:0000313" key="13">
    <source>
        <dbReference type="Proteomes" id="UP000231195"/>
    </source>
</evidence>
<dbReference type="GO" id="GO:0030983">
    <property type="term" value="F:mismatched DNA binding"/>
    <property type="evidence" value="ECO:0007669"/>
    <property type="project" value="InterPro"/>
</dbReference>
<proteinExistence type="inferred from homology"/>
<dbReference type="EMBL" id="PFWZ01000053">
    <property type="protein sequence ID" value="PJA40858.1"/>
    <property type="molecule type" value="Genomic_DNA"/>
</dbReference>
<dbReference type="Gene3D" id="3.40.1170.10">
    <property type="entry name" value="DNA repair protein MutS, domain I"/>
    <property type="match status" value="1"/>
</dbReference>